<reference evidence="1" key="2">
    <citation type="submission" date="2021-04" db="EMBL/GenBank/DDBJ databases">
        <authorList>
            <person name="Gilroy R."/>
        </authorList>
    </citation>
    <scope>NUCLEOTIDE SEQUENCE</scope>
    <source>
        <strain evidence="1">ChiHjej10B9-743</strain>
    </source>
</reference>
<dbReference type="InterPro" id="IPR013321">
    <property type="entry name" value="Arc_rbn_hlx_hlx"/>
</dbReference>
<dbReference type="Proteomes" id="UP000824133">
    <property type="component" value="Unassembled WGS sequence"/>
</dbReference>
<name>A0A9D1ZBC0_9ACTN</name>
<organism evidence="1 2">
    <name type="scientific">Candidatus Olsenella excrementavium</name>
    <dbReference type="NCBI Taxonomy" id="2838709"/>
    <lineage>
        <taxon>Bacteria</taxon>
        <taxon>Bacillati</taxon>
        <taxon>Actinomycetota</taxon>
        <taxon>Coriobacteriia</taxon>
        <taxon>Coriobacteriales</taxon>
        <taxon>Atopobiaceae</taxon>
        <taxon>Olsenella</taxon>
    </lineage>
</organism>
<dbReference type="GO" id="GO:0006355">
    <property type="term" value="P:regulation of DNA-templated transcription"/>
    <property type="evidence" value="ECO:0007669"/>
    <property type="project" value="InterPro"/>
</dbReference>
<dbReference type="AlphaFoldDB" id="A0A9D1ZBC0"/>
<sequence>MDTTLAQINARIDSNLKVSGDAALAKAGLTPTKAIRSMWGLFSSLADRPDKIRELVSGQQSESSSAACAERDRKLTLAREGSQIVARSLASRGISVSEGFDEPSYDELREQVLLERLRERGLDS</sequence>
<evidence type="ECO:0000313" key="2">
    <source>
        <dbReference type="Proteomes" id="UP000824133"/>
    </source>
</evidence>
<evidence type="ECO:0000313" key="1">
    <source>
        <dbReference type="EMBL" id="HIY79882.1"/>
    </source>
</evidence>
<accession>A0A9D1ZBC0</accession>
<comment type="caution">
    <text evidence="1">The sequence shown here is derived from an EMBL/GenBank/DDBJ whole genome shotgun (WGS) entry which is preliminary data.</text>
</comment>
<reference evidence="1" key="1">
    <citation type="journal article" date="2021" name="PeerJ">
        <title>Extensive microbial diversity within the chicken gut microbiome revealed by metagenomics and culture.</title>
        <authorList>
            <person name="Gilroy R."/>
            <person name="Ravi A."/>
            <person name="Getino M."/>
            <person name="Pursley I."/>
            <person name="Horton D.L."/>
            <person name="Alikhan N.F."/>
            <person name="Baker D."/>
            <person name="Gharbi K."/>
            <person name="Hall N."/>
            <person name="Watson M."/>
            <person name="Adriaenssens E.M."/>
            <person name="Foster-Nyarko E."/>
            <person name="Jarju S."/>
            <person name="Secka A."/>
            <person name="Antonio M."/>
            <person name="Oren A."/>
            <person name="Chaudhuri R.R."/>
            <person name="La Ragione R."/>
            <person name="Hildebrand F."/>
            <person name="Pallen M.J."/>
        </authorList>
    </citation>
    <scope>NUCLEOTIDE SEQUENCE</scope>
    <source>
        <strain evidence="1">ChiHjej10B9-743</strain>
    </source>
</reference>
<proteinExistence type="predicted"/>
<gene>
    <name evidence="1" type="ORF">IAA42_05555</name>
</gene>
<dbReference type="Gene3D" id="1.10.1220.10">
    <property type="entry name" value="Met repressor-like"/>
    <property type="match status" value="1"/>
</dbReference>
<dbReference type="EMBL" id="DXCP01000040">
    <property type="protein sequence ID" value="HIY79882.1"/>
    <property type="molecule type" value="Genomic_DNA"/>
</dbReference>
<protein>
    <submittedName>
        <fullName evidence="1">Uncharacterized protein</fullName>
    </submittedName>
</protein>